<dbReference type="WBParaSite" id="SMUV_0000746401-mRNA-1">
    <property type="protein sequence ID" value="SMUV_0000746401-mRNA-1"/>
    <property type="gene ID" value="SMUV_0000746401"/>
</dbReference>
<evidence type="ECO:0000313" key="2">
    <source>
        <dbReference type="Proteomes" id="UP000046393"/>
    </source>
</evidence>
<dbReference type="Proteomes" id="UP000046393">
    <property type="component" value="Unplaced"/>
</dbReference>
<organism evidence="2 3">
    <name type="scientific">Syphacia muris</name>
    <dbReference type="NCBI Taxonomy" id="451379"/>
    <lineage>
        <taxon>Eukaryota</taxon>
        <taxon>Metazoa</taxon>
        <taxon>Ecdysozoa</taxon>
        <taxon>Nematoda</taxon>
        <taxon>Chromadorea</taxon>
        <taxon>Rhabditida</taxon>
        <taxon>Spirurina</taxon>
        <taxon>Oxyuridomorpha</taxon>
        <taxon>Oxyuroidea</taxon>
        <taxon>Oxyuridae</taxon>
        <taxon>Syphacia</taxon>
    </lineage>
</organism>
<protein>
    <submittedName>
        <fullName evidence="3">Ovule protein</fullName>
    </submittedName>
</protein>
<accession>A0A0N5ARS1</accession>
<evidence type="ECO:0000256" key="1">
    <source>
        <dbReference type="SAM" id="MobiDB-lite"/>
    </source>
</evidence>
<dbReference type="AlphaFoldDB" id="A0A0N5ARS1"/>
<reference evidence="3" key="1">
    <citation type="submission" date="2017-02" db="UniProtKB">
        <authorList>
            <consortium name="WormBaseParasite"/>
        </authorList>
    </citation>
    <scope>IDENTIFICATION</scope>
</reference>
<proteinExistence type="predicted"/>
<feature type="region of interest" description="Disordered" evidence="1">
    <location>
        <begin position="1"/>
        <end position="25"/>
    </location>
</feature>
<name>A0A0N5ARS1_9BILA</name>
<evidence type="ECO:0000313" key="3">
    <source>
        <dbReference type="WBParaSite" id="SMUV_0000746401-mRNA-1"/>
    </source>
</evidence>
<feature type="compositionally biased region" description="Polar residues" evidence="1">
    <location>
        <begin position="1"/>
        <end position="15"/>
    </location>
</feature>
<keyword evidence="2" id="KW-1185">Reference proteome</keyword>
<feature type="compositionally biased region" description="Low complexity" evidence="1">
    <location>
        <begin position="16"/>
        <end position="25"/>
    </location>
</feature>
<sequence length="71" mass="7557">MATAVGSSDCKTQMHSDASYVSQPSSSSVSLASTQLRCSSTTSNFFLIDDDTYPCLLLFLSSFYIAVVDSA</sequence>